<evidence type="ECO:0000313" key="2">
    <source>
        <dbReference type="EMBL" id="EIW85544.1"/>
    </source>
</evidence>
<feature type="region of interest" description="Disordered" evidence="1">
    <location>
        <begin position="83"/>
        <end position="168"/>
    </location>
</feature>
<dbReference type="EMBL" id="JH711574">
    <property type="protein sequence ID" value="EIW85544.1"/>
    <property type="molecule type" value="Genomic_DNA"/>
</dbReference>
<gene>
    <name evidence="2" type="ORF">CONPUDRAFT_70325</name>
</gene>
<accession>A0A5M3N3E7</accession>
<organism evidence="2 3">
    <name type="scientific">Coniophora puteana (strain RWD-64-598)</name>
    <name type="common">Brown rot fungus</name>
    <dbReference type="NCBI Taxonomy" id="741705"/>
    <lineage>
        <taxon>Eukaryota</taxon>
        <taxon>Fungi</taxon>
        <taxon>Dikarya</taxon>
        <taxon>Basidiomycota</taxon>
        <taxon>Agaricomycotina</taxon>
        <taxon>Agaricomycetes</taxon>
        <taxon>Agaricomycetidae</taxon>
        <taxon>Boletales</taxon>
        <taxon>Coniophorineae</taxon>
        <taxon>Coniophoraceae</taxon>
        <taxon>Coniophora</taxon>
    </lineage>
</organism>
<sequence length="384" mass="42898">MALSPSQNPAPDSKRTFICREMRGSNVPKTWELILSSDEICDSCKALPHECYRRTGPRPKIENSCQNCDTNSLKCCIDGVDTREGGKSNTSSPSAEASRLSQGNPRAEERVKAARQLRPRHTHPMIGGKTRPSSTQKGRDGAGSNPRRYGTRTSDRLEAREKSGNRGKSGEVLFEASAGLPDWINVEGLEWRKCEIEAGAREGGRCWPNIYGSAMTPSSFCFICSSICYTTSGGEWQYFIYFLVSSLKGSMPHAITVDPRVIVLALRLPEAVKCKVKFFTIENQFAVWKLLYNSRENLPWSLANSKARKSGIRNIEFLTAHPARREFTMLSLIDQRSESLFDRKMRIKHLISKAGLSLCSRPEHWGHEAGQCAANMNGLLARDF</sequence>
<feature type="compositionally biased region" description="Basic residues" evidence="1">
    <location>
        <begin position="113"/>
        <end position="123"/>
    </location>
</feature>
<dbReference type="KEGG" id="cput:CONPUDRAFT_70325"/>
<name>A0A5M3N3E7_CONPW</name>
<evidence type="ECO:0000256" key="1">
    <source>
        <dbReference type="SAM" id="MobiDB-lite"/>
    </source>
</evidence>
<dbReference type="Proteomes" id="UP000053558">
    <property type="component" value="Unassembled WGS sequence"/>
</dbReference>
<protein>
    <submittedName>
        <fullName evidence="2">Uncharacterized protein</fullName>
    </submittedName>
</protein>
<dbReference type="AlphaFoldDB" id="A0A5M3N3E7"/>
<reference evidence="3" key="1">
    <citation type="journal article" date="2012" name="Science">
        <title>The Paleozoic origin of enzymatic lignin decomposition reconstructed from 31 fungal genomes.</title>
        <authorList>
            <person name="Floudas D."/>
            <person name="Binder M."/>
            <person name="Riley R."/>
            <person name="Barry K."/>
            <person name="Blanchette R.A."/>
            <person name="Henrissat B."/>
            <person name="Martinez A.T."/>
            <person name="Otillar R."/>
            <person name="Spatafora J.W."/>
            <person name="Yadav J.S."/>
            <person name="Aerts A."/>
            <person name="Benoit I."/>
            <person name="Boyd A."/>
            <person name="Carlson A."/>
            <person name="Copeland A."/>
            <person name="Coutinho P.M."/>
            <person name="de Vries R.P."/>
            <person name="Ferreira P."/>
            <person name="Findley K."/>
            <person name="Foster B."/>
            <person name="Gaskell J."/>
            <person name="Glotzer D."/>
            <person name="Gorecki P."/>
            <person name="Heitman J."/>
            <person name="Hesse C."/>
            <person name="Hori C."/>
            <person name="Igarashi K."/>
            <person name="Jurgens J.A."/>
            <person name="Kallen N."/>
            <person name="Kersten P."/>
            <person name="Kohler A."/>
            <person name="Kuees U."/>
            <person name="Kumar T.K.A."/>
            <person name="Kuo A."/>
            <person name="LaButti K."/>
            <person name="Larrondo L.F."/>
            <person name="Lindquist E."/>
            <person name="Ling A."/>
            <person name="Lombard V."/>
            <person name="Lucas S."/>
            <person name="Lundell T."/>
            <person name="Martin R."/>
            <person name="McLaughlin D.J."/>
            <person name="Morgenstern I."/>
            <person name="Morin E."/>
            <person name="Murat C."/>
            <person name="Nagy L.G."/>
            <person name="Nolan M."/>
            <person name="Ohm R.A."/>
            <person name="Patyshakuliyeva A."/>
            <person name="Rokas A."/>
            <person name="Ruiz-Duenas F.J."/>
            <person name="Sabat G."/>
            <person name="Salamov A."/>
            <person name="Samejima M."/>
            <person name="Schmutz J."/>
            <person name="Slot J.C."/>
            <person name="St John F."/>
            <person name="Stenlid J."/>
            <person name="Sun H."/>
            <person name="Sun S."/>
            <person name="Syed K."/>
            <person name="Tsang A."/>
            <person name="Wiebenga A."/>
            <person name="Young D."/>
            <person name="Pisabarro A."/>
            <person name="Eastwood D.C."/>
            <person name="Martin F."/>
            <person name="Cullen D."/>
            <person name="Grigoriev I.V."/>
            <person name="Hibbett D.S."/>
        </authorList>
    </citation>
    <scope>NUCLEOTIDE SEQUENCE [LARGE SCALE GENOMIC DNA]</scope>
    <source>
        <strain evidence="3">RWD-64-598 SS2</strain>
    </source>
</reference>
<dbReference type="GeneID" id="19208804"/>
<comment type="caution">
    <text evidence="2">The sequence shown here is derived from an EMBL/GenBank/DDBJ whole genome shotgun (WGS) entry which is preliminary data.</text>
</comment>
<feature type="compositionally biased region" description="Polar residues" evidence="1">
    <location>
        <begin position="87"/>
        <end position="104"/>
    </location>
</feature>
<proteinExistence type="predicted"/>
<dbReference type="RefSeq" id="XP_007764197.1">
    <property type="nucleotide sequence ID" value="XM_007766007.1"/>
</dbReference>
<keyword evidence="3" id="KW-1185">Reference proteome</keyword>
<feature type="compositionally biased region" description="Basic and acidic residues" evidence="1">
    <location>
        <begin position="153"/>
        <end position="164"/>
    </location>
</feature>
<evidence type="ECO:0000313" key="3">
    <source>
        <dbReference type="Proteomes" id="UP000053558"/>
    </source>
</evidence>